<reference evidence="1 2" key="1">
    <citation type="journal article" date="2021" name="Plant Biotechnol. J.">
        <title>Multi-omics assisted identification of the key and species-specific regulatory components of drought-tolerant mechanisms in Gossypium stocksii.</title>
        <authorList>
            <person name="Yu D."/>
            <person name="Ke L."/>
            <person name="Zhang D."/>
            <person name="Wu Y."/>
            <person name="Sun Y."/>
            <person name="Mei J."/>
            <person name="Sun J."/>
            <person name="Sun Y."/>
        </authorList>
    </citation>
    <scope>NUCLEOTIDE SEQUENCE [LARGE SCALE GENOMIC DNA]</scope>
    <source>
        <strain evidence="2">cv. E1</strain>
        <tissue evidence="1">Leaf</tissue>
    </source>
</reference>
<dbReference type="EMBL" id="JAIQCV010000009">
    <property type="protein sequence ID" value="KAH1063832.1"/>
    <property type="molecule type" value="Genomic_DNA"/>
</dbReference>
<proteinExistence type="predicted"/>
<dbReference type="AlphaFoldDB" id="A0A9D3ZST1"/>
<evidence type="ECO:0000313" key="1">
    <source>
        <dbReference type="EMBL" id="KAH1063832.1"/>
    </source>
</evidence>
<sequence length="66" mass="7075">MEASDNRIEGSRGGVTTGSALTVSTLKFKRRSVPVVRDFLPGLGRVIASNYGLSRQIAIDHSDEGK</sequence>
<organism evidence="1 2">
    <name type="scientific">Gossypium stocksii</name>
    <dbReference type="NCBI Taxonomy" id="47602"/>
    <lineage>
        <taxon>Eukaryota</taxon>
        <taxon>Viridiplantae</taxon>
        <taxon>Streptophyta</taxon>
        <taxon>Embryophyta</taxon>
        <taxon>Tracheophyta</taxon>
        <taxon>Spermatophyta</taxon>
        <taxon>Magnoliopsida</taxon>
        <taxon>eudicotyledons</taxon>
        <taxon>Gunneridae</taxon>
        <taxon>Pentapetalae</taxon>
        <taxon>rosids</taxon>
        <taxon>malvids</taxon>
        <taxon>Malvales</taxon>
        <taxon>Malvaceae</taxon>
        <taxon>Malvoideae</taxon>
        <taxon>Gossypium</taxon>
    </lineage>
</organism>
<name>A0A9D3ZST1_9ROSI</name>
<dbReference type="Proteomes" id="UP000828251">
    <property type="component" value="Unassembled WGS sequence"/>
</dbReference>
<comment type="caution">
    <text evidence="1">The sequence shown here is derived from an EMBL/GenBank/DDBJ whole genome shotgun (WGS) entry which is preliminary data.</text>
</comment>
<accession>A0A9D3ZST1</accession>
<evidence type="ECO:0000313" key="2">
    <source>
        <dbReference type="Proteomes" id="UP000828251"/>
    </source>
</evidence>
<gene>
    <name evidence="1" type="ORF">J1N35_028819</name>
</gene>
<keyword evidence="2" id="KW-1185">Reference proteome</keyword>
<protein>
    <submittedName>
        <fullName evidence="1">Uncharacterized protein</fullName>
    </submittedName>
</protein>